<comment type="caution">
    <text evidence="1">The sequence shown here is derived from an EMBL/GenBank/DDBJ whole genome shotgun (WGS) entry which is preliminary data.</text>
</comment>
<dbReference type="AlphaFoldDB" id="A0AAE0FBE3"/>
<protein>
    <submittedName>
        <fullName evidence="1">Uncharacterized protein</fullName>
    </submittedName>
</protein>
<accession>A0AAE0FBE3</accession>
<proteinExistence type="predicted"/>
<dbReference type="EMBL" id="LGRX02021438">
    <property type="protein sequence ID" value="KAK3256676.1"/>
    <property type="molecule type" value="Genomic_DNA"/>
</dbReference>
<reference evidence="1 2" key="1">
    <citation type="journal article" date="2015" name="Genome Biol. Evol.">
        <title>Comparative Genomics of a Bacterivorous Green Alga Reveals Evolutionary Causalities and Consequences of Phago-Mixotrophic Mode of Nutrition.</title>
        <authorList>
            <person name="Burns J.A."/>
            <person name="Paasch A."/>
            <person name="Narechania A."/>
            <person name="Kim E."/>
        </authorList>
    </citation>
    <scope>NUCLEOTIDE SEQUENCE [LARGE SCALE GENOMIC DNA]</scope>
    <source>
        <strain evidence="1 2">PLY_AMNH</strain>
    </source>
</reference>
<gene>
    <name evidence="1" type="ORF">CYMTET_34198</name>
</gene>
<keyword evidence="2" id="KW-1185">Reference proteome</keyword>
<sequence>MQEAQHVLQQLIKQVAGGACEAPQHFPMVHFGSATPAMIETPAVAYAPTETIEPDEPDEPGMPYRQQFIDSEPPFESSFMDIMSARLGFNEPAEVSANSFTPLPPWISSTHDSAVVIETDSEDEDVHVEASPPPTPRMGGVRPGIGTWLTAAAVPALFVCLSTCIMDTVASSALCVEAAPPSVMYGD</sequence>
<organism evidence="1 2">
    <name type="scientific">Cymbomonas tetramitiformis</name>
    <dbReference type="NCBI Taxonomy" id="36881"/>
    <lineage>
        <taxon>Eukaryota</taxon>
        <taxon>Viridiplantae</taxon>
        <taxon>Chlorophyta</taxon>
        <taxon>Pyramimonadophyceae</taxon>
        <taxon>Pyramimonadales</taxon>
        <taxon>Pyramimonadaceae</taxon>
        <taxon>Cymbomonas</taxon>
    </lineage>
</organism>
<evidence type="ECO:0000313" key="1">
    <source>
        <dbReference type="EMBL" id="KAK3256676.1"/>
    </source>
</evidence>
<dbReference type="Proteomes" id="UP001190700">
    <property type="component" value="Unassembled WGS sequence"/>
</dbReference>
<name>A0AAE0FBE3_9CHLO</name>
<evidence type="ECO:0000313" key="2">
    <source>
        <dbReference type="Proteomes" id="UP001190700"/>
    </source>
</evidence>